<feature type="modified residue" description="4-aspartylphosphate" evidence="4">
    <location>
        <position position="55"/>
    </location>
</feature>
<feature type="domain" description="OmpR/PhoB-type" evidence="7">
    <location>
        <begin position="128"/>
        <end position="225"/>
    </location>
</feature>
<dbReference type="OrthoDB" id="9790442at2"/>
<dbReference type="Gene3D" id="1.10.10.10">
    <property type="entry name" value="Winged helix-like DNA-binding domain superfamily/Winged helix DNA-binding domain"/>
    <property type="match status" value="1"/>
</dbReference>
<dbReference type="PROSITE" id="PS50110">
    <property type="entry name" value="RESPONSE_REGULATORY"/>
    <property type="match status" value="1"/>
</dbReference>
<dbReference type="GO" id="GO:0005829">
    <property type="term" value="C:cytosol"/>
    <property type="evidence" value="ECO:0007669"/>
    <property type="project" value="TreeGrafter"/>
</dbReference>
<organism evidence="8 9">
    <name type="scientific">Paenimyroides ummariense</name>
    <dbReference type="NCBI Taxonomy" id="913024"/>
    <lineage>
        <taxon>Bacteria</taxon>
        <taxon>Pseudomonadati</taxon>
        <taxon>Bacteroidota</taxon>
        <taxon>Flavobacteriia</taxon>
        <taxon>Flavobacteriales</taxon>
        <taxon>Flavobacteriaceae</taxon>
        <taxon>Paenimyroides</taxon>
    </lineage>
</organism>
<dbReference type="CDD" id="cd00383">
    <property type="entry name" value="trans_reg_C"/>
    <property type="match status" value="1"/>
</dbReference>
<dbReference type="InterPro" id="IPR001867">
    <property type="entry name" value="OmpR/PhoB-type_DNA-bd"/>
</dbReference>
<dbReference type="SMART" id="SM00862">
    <property type="entry name" value="Trans_reg_C"/>
    <property type="match status" value="1"/>
</dbReference>
<feature type="domain" description="Response regulatory" evidence="6">
    <location>
        <begin position="5"/>
        <end position="119"/>
    </location>
</feature>
<dbReference type="PANTHER" id="PTHR48111">
    <property type="entry name" value="REGULATOR OF RPOS"/>
    <property type="match status" value="1"/>
</dbReference>
<dbReference type="Gene3D" id="3.40.50.2300">
    <property type="match status" value="1"/>
</dbReference>
<dbReference type="Pfam" id="PF00072">
    <property type="entry name" value="Response_reg"/>
    <property type="match status" value="1"/>
</dbReference>
<evidence type="ECO:0000259" key="6">
    <source>
        <dbReference type="PROSITE" id="PS50110"/>
    </source>
</evidence>
<evidence type="ECO:0000313" key="9">
    <source>
        <dbReference type="Proteomes" id="UP000199036"/>
    </source>
</evidence>
<reference evidence="9" key="1">
    <citation type="submission" date="2016-10" db="EMBL/GenBank/DDBJ databases">
        <authorList>
            <person name="Varghese N."/>
            <person name="Submissions S."/>
        </authorList>
    </citation>
    <scope>NUCLEOTIDE SEQUENCE [LARGE SCALE GENOMIC DNA]</scope>
    <source>
        <strain evidence="9">DS-12</strain>
    </source>
</reference>
<accession>A0A1I4WM51</accession>
<dbReference type="InterPro" id="IPR036388">
    <property type="entry name" value="WH-like_DNA-bd_sf"/>
</dbReference>
<gene>
    <name evidence="8" type="ORF">SAMN05421741_101288</name>
</gene>
<dbReference type="Pfam" id="PF00486">
    <property type="entry name" value="Trans_reg_C"/>
    <property type="match status" value="1"/>
</dbReference>
<dbReference type="GO" id="GO:0032993">
    <property type="term" value="C:protein-DNA complex"/>
    <property type="evidence" value="ECO:0007669"/>
    <property type="project" value="TreeGrafter"/>
</dbReference>
<dbReference type="STRING" id="913024.SAMN05421741_101288"/>
<keyword evidence="1 4" id="KW-0597">Phosphoprotein</keyword>
<dbReference type="GO" id="GO:0000156">
    <property type="term" value="F:phosphorelay response regulator activity"/>
    <property type="evidence" value="ECO:0007669"/>
    <property type="project" value="TreeGrafter"/>
</dbReference>
<dbReference type="SUPFAM" id="SSF52172">
    <property type="entry name" value="CheY-like"/>
    <property type="match status" value="1"/>
</dbReference>
<dbReference type="RefSeq" id="WP_091517862.1">
    <property type="nucleotide sequence ID" value="NZ_FOVI01000001.1"/>
</dbReference>
<evidence type="ECO:0000256" key="3">
    <source>
        <dbReference type="ARBA" id="ARBA00023125"/>
    </source>
</evidence>
<protein>
    <submittedName>
        <fullName evidence="8">DNA-binding response regulator, OmpR family, contains REC and winged-helix (WHTH) domain</fullName>
    </submittedName>
</protein>
<dbReference type="GO" id="GO:0006355">
    <property type="term" value="P:regulation of DNA-templated transcription"/>
    <property type="evidence" value="ECO:0007669"/>
    <property type="project" value="InterPro"/>
</dbReference>
<dbReference type="SMART" id="SM00448">
    <property type="entry name" value="REC"/>
    <property type="match status" value="1"/>
</dbReference>
<dbReference type="EMBL" id="FOVI01000001">
    <property type="protein sequence ID" value="SFN14256.1"/>
    <property type="molecule type" value="Genomic_DNA"/>
</dbReference>
<evidence type="ECO:0000256" key="2">
    <source>
        <dbReference type="ARBA" id="ARBA00023012"/>
    </source>
</evidence>
<dbReference type="GO" id="GO:0000976">
    <property type="term" value="F:transcription cis-regulatory region binding"/>
    <property type="evidence" value="ECO:0007669"/>
    <property type="project" value="TreeGrafter"/>
</dbReference>
<feature type="DNA-binding region" description="OmpR/PhoB-type" evidence="5">
    <location>
        <begin position="128"/>
        <end position="225"/>
    </location>
</feature>
<sequence>MKKVTVLLVEDEYDFGFILKQYLEMYDFNVHWYQNPMKALDDFSIINQCDIAILDVMLPQMDGFTLAKKLQEKIDFPFLFLTAKNQQIDRILGLKLGADDYISKPCDPEELILRIKNVLNRKGYKSTREEILIGSYIFKPKQLILQHSNTDYQLTEREVSLLLLLTQYNNQVVTREVILQHVWKNTDYFTGRSMDVFISRLRKYFQNDDRIKIQSIRGVGFHVVFPVD</sequence>
<dbReference type="InterPro" id="IPR001789">
    <property type="entry name" value="Sig_transdc_resp-reg_receiver"/>
</dbReference>
<dbReference type="Proteomes" id="UP000199036">
    <property type="component" value="Unassembled WGS sequence"/>
</dbReference>
<dbReference type="PROSITE" id="PS51755">
    <property type="entry name" value="OMPR_PHOB"/>
    <property type="match status" value="1"/>
</dbReference>
<keyword evidence="3 5" id="KW-0238">DNA-binding</keyword>
<dbReference type="InterPro" id="IPR039420">
    <property type="entry name" value="WalR-like"/>
</dbReference>
<evidence type="ECO:0000256" key="1">
    <source>
        <dbReference type="ARBA" id="ARBA00022553"/>
    </source>
</evidence>
<evidence type="ECO:0000313" key="8">
    <source>
        <dbReference type="EMBL" id="SFN14256.1"/>
    </source>
</evidence>
<keyword evidence="2" id="KW-0902">Two-component regulatory system</keyword>
<evidence type="ECO:0000259" key="7">
    <source>
        <dbReference type="PROSITE" id="PS51755"/>
    </source>
</evidence>
<dbReference type="CDD" id="cd17574">
    <property type="entry name" value="REC_OmpR"/>
    <property type="match status" value="1"/>
</dbReference>
<dbReference type="PANTHER" id="PTHR48111:SF40">
    <property type="entry name" value="PHOSPHATE REGULON TRANSCRIPTIONAL REGULATORY PROTEIN PHOB"/>
    <property type="match status" value="1"/>
</dbReference>
<dbReference type="Gene3D" id="6.10.250.690">
    <property type="match status" value="1"/>
</dbReference>
<evidence type="ECO:0000256" key="4">
    <source>
        <dbReference type="PROSITE-ProRule" id="PRU00169"/>
    </source>
</evidence>
<proteinExistence type="predicted"/>
<evidence type="ECO:0000256" key="5">
    <source>
        <dbReference type="PROSITE-ProRule" id="PRU01091"/>
    </source>
</evidence>
<dbReference type="InterPro" id="IPR011006">
    <property type="entry name" value="CheY-like_superfamily"/>
</dbReference>
<keyword evidence="9" id="KW-1185">Reference proteome</keyword>
<dbReference type="AlphaFoldDB" id="A0A1I4WM51"/>
<name>A0A1I4WM51_9FLAO</name>